<feature type="region of interest" description="Disordered" evidence="1">
    <location>
        <begin position="1"/>
        <end position="46"/>
    </location>
</feature>
<comment type="caution">
    <text evidence="2">The sequence shown here is derived from an EMBL/GenBank/DDBJ whole genome shotgun (WGS) entry which is preliminary data.</text>
</comment>
<accession>A0A392U0E3</accession>
<feature type="non-terminal residue" evidence="2">
    <location>
        <position position="46"/>
    </location>
</feature>
<dbReference type="EMBL" id="LXQA010692258">
    <property type="protein sequence ID" value="MCI66267.1"/>
    <property type="molecule type" value="Genomic_DNA"/>
</dbReference>
<organism evidence="2 3">
    <name type="scientific">Trifolium medium</name>
    <dbReference type="NCBI Taxonomy" id="97028"/>
    <lineage>
        <taxon>Eukaryota</taxon>
        <taxon>Viridiplantae</taxon>
        <taxon>Streptophyta</taxon>
        <taxon>Embryophyta</taxon>
        <taxon>Tracheophyta</taxon>
        <taxon>Spermatophyta</taxon>
        <taxon>Magnoliopsida</taxon>
        <taxon>eudicotyledons</taxon>
        <taxon>Gunneridae</taxon>
        <taxon>Pentapetalae</taxon>
        <taxon>rosids</taxon>
        <taxon>fabids</taxon>
        <taxon>Fabales</taxon>
        <taxon>Fabaceae</taxon>
        <taxon>Papilionoideae</taxon>
        <taxon>50 kb inversion clade</taxon>
        <taxon>NPAAA clade</taxon>
        <taxon>Hologalegina</taxon>
        <taxon>IRL clade</taxon>
        <taxon>Trifolieae</taxon>
        <taxon>Trifolium</taxon>
    </lineage>
</organism>
<feature type="compositionally biased region" description="Basic and acidic residues" evidence="1">
    <location>
        <begin position="1"/>
        <end position="13"/>
    </location>
</feature>
<sequence>MTDSSHNREDRGRSGPSYLRPRDNSHVSWIIGGAQPPPPIMEARAP</sequence>
<dbReference type="Proteomes" id="UP000265520">
    <property type="component" value="Unassembled WGS sequence"/>
</dbReference>
<evidence type="ECO:0000313" key="3">
    <source>
        <dbReference type="Proteomes" id="UP000265520"/>
    </source>
</evidence>
<keyword evidence="3" id="KW-1185">Reference proteome</keyword>
<proteinExistence type="predicted"/>
<evidence type="ECO:0000313" key="2">
    <source>
        <dbReference type="EMBL" id="MCI66267.1"/>
    </source>
</evidence>
<protein>
    <submittedName>
        <fullName evidence="2">Uncharacterized protein</fullName>
    </submittedName>
</protein>
<dbReference type="AlphaFoldDB" id="A0A392U0E3"/>
<evidence type="ECO:0000256" key="1">
    <source>
        <dbReference type="SAM" id="MobiDB-lite"/>
    </source>
</evidence>
<name>A0A392U0E3_9FABA</name>
<reference evidence="2 3" key="1">
    <citation type="journal article" date="2018" name="Front. Plant Sci.">
        <title>Red Clover (Trifolium pratense) and Zigzag Clover (T. medium) - A Picture of Genomic Similarities and Differences.</title>
        <authorList>
            <person name="Dluhosova J."/>
            <person name="Istvanek J."/>
            <person name="Nedelnik J."/>
            <person name="Repkova J."/>
        </authorList>
    </citation>
    <scope>NUCLEOTIDE SEQUENCE [LARGE SCALE GENOMIC DNA]</scope>
    <source>
        <strain evidence="3">cv. 10/8</strain>
        <tissue evidence="2">Leaf</tissue>
    </source>
</reference>